<dbReference type="GeneID" id="78227944"/>
<comment type="caution">
    <text evidence="2">The sequence shown here is derived from an EMBL/GenBank/DDBJ whole genome shotgun (WGS) entry which is preliminary data.</text>
</comment>
<evidence type="ECO:0000313" key="2">
    <source>
        <dbReference type="EMBL" id="EFW04072.1"/>
    </source>
</evidence>
<evidence type="ECO:0000256" key="1">
    <source>
        <dbReference type="PROSITE-ProRule" id="PRU01282"/>
    </source>
</evidence>
<dbReference type="AlphaFoldDB" id="E7GC63"/>
<dbReference type="eggNOG" id="COG1393">
    <property type="taxonomic scope" value="Bacteria"/>
</dbReference>
<dbReference type="NCBIfam" id="TIGR01617">
    <property type="entry name" value="arsC_related"/>
    <property type="match status" value="1"/>
</dbReference>
<organism evidence="2 3">
    <name type="scientific">Coprobacillus cateniformis</name>
    <dbReference type="NCBI Taxonomy" id="100884"/>
    <lineage>
        <taxon>Bacteria</taxon>
        <taxon>Bacillati</taxon>
        <taxon>Bacillota</taxon>
        <taxon>Erysipelotrichia</taxon>
        <taxon>Erysipelotrichales</taxon>
        <taxon>Coprobacillaceae</taxon>
        <taxon>Coprobacillus</taxon>
    </lineage>
</organism>
<name>E7GC63_9FIRM</name>
<protein>
    <submittedName>
        <fullName evidence="2">ArsC family protein</fullName>
    </submittedName>
</protein>
<dbReference type="InterPro" id="IPR006504">
    <property type="entry name" value="Tscrpt_reg_Spx/MgsR"/>
</dbReference>
<dbReference type="EMBL" id="ADKX01000039">
    <property type="protein sequence ID" value="EFW04072.1"/>
    <property type="molecule type" value="Genomic_DNA"/>
</dbReference>
<reference evidence="2 3" key="1">
    <citation type="submission" date="2010-12" db="EMBL/GenBank/DDBJ databases">
        <title>The Genome Sequence of Coprobacillus sp. strain 29_1.</title>
        <authorList>
            <consortium name="The Broad Institute Genome Sequencing Platform"/>
            <person name="Earl A."/>
            <person name="Ward D."/>
            <person name="Feldgarden M."/>
            <person name="Gevers D."/>
            <person name="Daigneault M."/>
            <person name="Sibley C.D."/>
            <person name="White A."/>
            <person name="Strauss J."/>
            <person name="Allen-Vercoe E."/>
            <person name="Young S.K."/>
            <person name="Zeng Q."/>
            <person name="Gargeya S."/>
            <person name="Fitzgerald M."/>
            <person name="Haas B."/>
            <person name="Abouelleil A."/>
            <person name="Alvarado L."/>
            <person name="Arachchi H.M."/>
            <person name="Berlin A."/>
            <person name="Brown A."/>
            <person name="Chapman S.B."/>
            <person name="Chen Z."/>
            <person name="Dunbar C."/>
            <person name="Freedman E."/>
            <person name="Gearin G."/>
            <person name="Gellesch M."/>
            <person name="Goldberg J."/>
            <person name="Griggs A."/>
            <person name="Gujja S."/>
            <person name="Heilman E."/>
            <person name="Heiman D."/>
            <person name="Howarth C."/>
            <person name="Larson L."/>
            <person name="Lui A."/>
            <person name="MacDonald P.J.P."/>
            <person name="Mehta T."/>
            <person name="Montmayeur A."/>
            <person name="Murphy C."/>
            <person name="Neiman D."/>
            <person name="Pearson M."/>
            <person name="Priest M."/>
            <person name="Roberts A."/>
            <person name="Saif S."/>
            <person name="Shea T."/>
            <person name="Shenoy N."/>
            <person name="Sisk P."/>
            <person name="Stolte C."/>
            <person name="Sykes S."/>
            <person name="White J."/>
            <person name="Yandava C."/>
            <person name="Nusbaum C."/>
            <person name="Birren B."/>
        </authorList>
    </citation>
    <scope>NUCLEOTIDE SEQUENCE [LARGE SCALE GENOMIC DNA]</scope>
    <source>
        <strain evidence="2 3">29_1</strain>
    </source>
</reference>
<comment type="similarity">
    <text evidence="1">Belongs to the ArsC family.</text>
</comment>
<dbReference type="CDD" id="cd03036">
    <property type="entry name" value="ArsC_like"/>
    <property type="match status" value="1"/>
</dbReference>
<dbReference type="SUPFAM" id="SSF52833">
    <property type="entry name" value="Thioredoxin-like"/>
    <property type="match status" value="1"/>
</dbReference>
<dbReference type="Proteomes" id="UP000003157">
    <property type="component" value="Unassembled WGS sequence"/>
</dbReference>
<dbReference type="Pfam" id="PF03960">
    <property type="entry name" value="ArsC"/>
    <property type="match status" value="1"/>
</dbReference>
<evidence type="ECO:0000313" key="3">
    <source>
        <dbReference type="Proteomes" id="UP000003157"/>
    </source>
</evidence>
<dbReference type="RefSeq" id="WP_008789443.1">
    <property type="nucleotide sequence ID" value="NZ_AKCB01000001.1"/>
</dbReference>
<dbReference type="InterPro" id="IPR036249">
    <property type="entry name" value="Thioredoxin-like_sf"/>
</dbReference>
<keyword evidence="3" id="KW-1185">Reference proteome</keyword>
<dbReference type="PANTHER" id="PTHR30041">
    <property type="entry name" value="ARSENATE REDUCTASE"/>
    <property type="match status" value="1"/>
</dbReference>
<dbReference type="Gene3D" id="3.40.30.10">
    <property type="entry name" value="Glutaredoxin"/>
    <property type="match status" value="1"/>
</dbReference>
<proteinExistence type="inferred from homology"/>
<accession>E7GC63</accession>
<dbReference type="HOGENOM" id="CLU_116644_2_0_9"/>
<gene>
    <name evidence="2" type="ORF">HMPREF9488_02355</name>
</gene>
<sequence length="114" mass="13458">MEFIYYPKCSTCLKALKQLQAKEYQIVKRDIVKETPTKQELYKWILDYGQGIKPFFNTSGMVYRELALKDRLPDMSIEEAVELLSSNGMLIKRPLLIMENQIIIGYKKEIYEQL</sequence>
<dbReference type="PROSITE" id="PS51353">
    <property type="entry name" value="ARSC"/>
    <property type="match status" value="1"/>
</dbReference>
<dbReference type="STRING" id="100884.GCA_000269565_00006"/>
<dbReference type="InterPro" id="IPR006660">
    <property type="entry name" value="Arsenate_reductase-like"/>
</dbReference>
<dbReference type="PANTHER" id="PTHR30041:SF8">
    <property type="entry name" value="PROTEIN YFFB"/>
    <property type="match status" value="1"/>
</dbReference>
<dbReference type="OrthoDB" id="9794155at2"/>